<gene>
    <name evidence="2" type="ORF">Plo01_12230</name>
</gene>
<accession>A0A8J3W2X1</accession>
<sequence>MGENLTPEDALRHIGDVERRTRRPARTTGLILLVMGFANIPYWLVMALGPDWSKYAAMVSWFIMTIFIVVLGHRWSQQAQDREVNRVNRPTGPVTIITLVMTGLMVVGTFLLPEHPGAGWIALVVALTVCTSLPMFYGAWRILRAHSEQERI</sequence>
<dbReference type="RefSeq" id="WP_203889520.1">
    <property type="nucleotide sequence ID" value="NZ_BOOH01000012.1"/>
</dbReference>
<proteinExistence type="predicted"/>
<keyword evidence="3" id="KW-1185">Reference proteome</keyword>
<reference evidence="2 3" key="1">
    <citation type="submission" date="2021-01" db="EMBL/GenBank/DDBJ databases">
        <title>Whole genome shotgun sequence of Planobispora longispora NBRC 13918.</title>
        <authorList>
            <person name="Komaki H."/>
            <person name="Tamura T."/>
        </authorList>
    </citation>
    <scope>NUCLEOTIDE SEQUENCE [LARGE SCALE GENOMIC DNA]</scope>
    <source>
        <strain evidence="2 3">NBRC 13918</strain>
    </source>
</reference>
<dbReference type="AlphaFoldDB" id="A0A8J3W2X1"/>
<name>A0A8J3W2X1_9ACTN</name>
<feature type="transmembrane region" description="Helical" evidence="1">
    <location>
        <begin position="118"/>
        <end position="143"/>
    </location>
</feature>
<evidence type="ECO:0000313" key="3">
    <source>
        <dbReference type="Proteomes" id="UP000616724"/>
    </source>
</evidence>
<keyword evidence="1" id="KW-0472">Membrane</keyword>
<comment type="caution">
    <text evidence="2">The sequence shown here is derived from an EMBL/GenBank/DDBJ whole genome shotgun (WGS) entry which is preliminary data.</text>
</comment>
<feature type="transmembrane region" description="Helical" evidence="1">
    <location>
        <begin position="29"/>
        <end position="49"/>
    </location>
</feature>
<dbReference type="Proteomes" id="UP000616724">
    <property type="component" value="Unassembled WGS sequence"/>
</dbReference>
<keyword evidence="1" id="KW-0812">Transmembrane</keyword>
<feature type="transmembrane region" description="Helical" evidence="1">
    <location>
        <begin position="55"/>
        <end position="73"/>
    </location>
</feature>
<dbReference type="EMBL" id="BOOH01000012">
    <property type="protein sequence ID" value="GIH74794.1"/>
    <property type="molecule type" value="Genomic_DNA"/>
</dbReference>
<organism evidence="2 3">
    <name type="scientific">Planobispora longispora</name>
    <dbReference type="NCBI Taxonomy" id="28887"/>
    <lineage>
        <taxon>Bacteria</taxon>
        <taxon>Bacillati</taxon>
        <taxon>Actinomycetota</taxon>
        <taxon>Actinomycetes</taxon>
        <taxon>Streptosporangiales</taxon>
        <taxon>Streptosporangiaceae</taxon>
        <taxon>Planobispora</taxon>
    </lineage>
</organism>
<dbReference type="InterPro" id="IPR036259">
    <property type="entry name" value="MFS_trans_sf"/>
</dbReference>
<feature type="transmembrane region" description="Helical" evidence="1">
    <location>
        <begin position="94"/>
        <end position="112"/>
    </location>
</feature>
<keyword evidence="1" id="KW-1133">Transmembrane helix</keyword>
<evidence type="ECO:0000256" key="1">
    <source>
        <dbReference type="SAM" id="Phobius"/>
    </source>
</evidence>
<dbReference type="SUPFAM" id="SSF103473">
    <property type="entry name" value="MFS general substrate transporter"/>
    <property type="match status" value="1"/>
</dbReference>
<protein>
    <submittedName>
        <fullName evidence="2">Uncharacterized protein</fullName>
    </submittedName>
</protein>
<evidence type="ECO:0000313" key="2">
    <source>
        <dbReference type="EMBL" id="GIH74794.1"/>
    </source>
</evidence>